<name>A0A0F9IB50_9ZZZZ</name>
<proteinExistence type="predicted"/>
<comment type="caution">
    <text evidence="1">The sequence shown here is derived from an EMBL/GenBank/DDBJ whole genome shotgun (WGS) entry which is preliminary data.</text>
</comment>
<protein>
    <submittedName>
        <fullName evidence="1">Uncharacterized protein</fullName>
    </submittedName>
</protein>
<organism evidence="1">
    <name type="scientific">marine sediment metagenome</name>
    <dbReference type="NCBI Taxonomy" id="412755"/>
    <lineage>
        <taxon>unclassified sequences</taxon>
        <taxon>metagenomes</taxon>
        <taxon>ecological metagenomes</taxon>
    </lineage>
</organism>
<dbReference type="EMBL" id="LAZR01012837">
    <property type="protein sequence ID" value="KKM24846.1"/>
    <property type="molecule type" value="Genomic_DNA"/>
</dbReference>
<sequence length="78" mass="9109">MLQDILKIVESEIEIIRLDYLGVPLDHSTLDLLVDRIRVRATEECLPPLMSPEHSAQESTRCYECSLSEERCDLHRRE</sequence>
<accession>A0A0F9IB50</accession>
<gene>
    <name evidence="1" type="ORF">LCGC14_1600970</name>
</gene>
<evidence type="ECO:0000313" key="1">
    <source>
        <dbReference type="EMBL" id="KKM24846.1"/>
    </source>
</evidence>
<reference evidence="1" key="1">
    <citation type="journal article" date="2015" name="Nature">
        <title>Complex archaea that bridge the gap between prokaryotes and eukaryotes.</title>
        <authorList>
            <person name="Spang A."/>
            <person name="Saw J.H."/>
            <person name="Jorgensen S.L."/>
            <person name="Zaremba-Niedzwiedzka K."/>
            <person name="Martijn J."/>
            <person name="Lind A.E."/>
            <person name="van Eijk R."/>
            <person name="Schleper C."/>
            <person name="Guy L."/>
            <person name="Ettema T.J."/>
        </authorList>
    </citation>
    <scope>NUCLEOTIDE SEQUENCE</scope>
</reference>
<dbReference type="AlphaFoldDB" id="A0A0F9IB50"/>